<dbReference type="InterPro" id="IPR038941">
    <property type="entry name" value="At4g14100-like"/>
</dbReference>
<feature type="chain" id="PRO_5014136044" evidence="1">
    <location>
        <begin position="25"/>
        <end position="224"/>
    </location>
</feature>
<reference evidence="2 3" key="1">
    <citation type="journal article" date="2017" name="Nature">
        <title>The Apostasia genome and the evolution of orchids.</title>
        <authorList>
            <person name="Zhang G.Q."/>
            <person name="Liu K.W."/>
            <person name="Li Z."/>
            <person name="Lohaus R."/>
            <person name="Hsiao Y.Y."/>
            <person name="Niu S.C."/>
            <person name="Wang J.Y."/>
            <person name="Lin Y.C."/>
            <person name="Xu Q."/>
            <person name="Chen L.J."/>
            <person name="Yoshida K."/>
            <person name="Fujiwara S."/>
            <person name="Wang Z.W."/>
            <person name="Zhang Y.Q."/>
            <person name="Mitsuda N."/>
            <person name="Wang M."/>
            <person name="Liu G.H."/>
            <person name="Pecoraro L."/>
            <person name="Huang H.X."/>
            <person name="Xiao X.J."/>
            <person name="Lin M."/>
            <person name="Wu X.Y."/>
            <person name="Wu W.L."/>
            <person name="Chen Y.Y."/>
            <person name="Chang S.B."/>
            <person name="Sakamoto S."/>
            <person name="Ohme-Takagi M."/>
            <person name="Yagi M."/>
            <person name="Zeng S.J."/>
            <person name="Shen C.Y."/>
            <person name="Yeh C.M."/>
            <person name="Luo Y.B."/>
            <person name="Tsai W.C."/>
            <person name="Van de Peer Y."/>
            <person name="Liu Z.J."/>
        </authorList>
    </citation>
    <scope>NUCLEOTIDE SEQUENCE [LARGE SCALE GENOMIC DNA]</scope>
    <source>
        <strain evidence="3">cv. Shenzhen</strain>
        <tissue evidence="2">Stem</tissue>
    </source>
</reference>
<sequence length="224" mass="25564">MSLYCPSFLPRLLLIFSYIHPTIISSSTSGLYGVSAAQTSAPTPRPWPLQFHAKLFMNYSGELSVVDLWYDWPNARNLHIIQPQLGELLYDVEWSNGTSFYFSPSDSSPRCRTVHFDVGILRPDWLDGAAYLGRRVVDGFLCNVWEKLGFIWYYEDVSTRRPVHWVFYTGRSVHVMTFDVGEVLEDSKWQAPAKCFEEKVNGSDIGSIADDFASSLVNLYILLL</sequence>
<accession>A0A2I0AMT7</accession>
<name>A0A2I0AMT7_9ASPA</name>
<protein>
    <submittedName>
        <fullName evidence="2">Uncharacterized protein</fullName>
    </submittedName>
</protein>
<evidence type="ECO:0000313" key="3">
    <source>
        <dbReference type="Proteomes" id="UP000236161"/>
    </source>
</evidence>
<proteinExistence type="predicted"/>
<keyword evidence="3" id="KW-1185">Reference proteome</keyword>
<evidence type="ECO:0000256" key="1">
    <source>
        <dbReference type="SAM" id="SignalP"/>
    </source>
</evidence>
<keyword evidence="1" id="KW-0732">Signal</keyword>
<dbReference type="OrthoDB" id="406551at2759"/>
<dbReference type="Proteomes" id="UP000236161">
    <property type="component" value="Unassembled WGS sequence"/>
</dbReference>
<dbReference type="PANTHER" id="PTHR33880">
    <property type="entry name" value="EXPRESSED PROTEIN"/>
    <property type="match status" value="1"/>
</dbReference>
<gene>
    <name evidence="2" type="ORF">AXF42_Ash002175</name>
</gene>
<organism evidence="2 3">
    <name type="scientific">Apostasia shenzhenica</name>
    <dbReference type="NCBI Taxonomy" id="1088818"/>
    <lineage>
        <taxon>Eukaryota</taxon>
        <taxon>Viridiplantae</taxon>
        <taxon>Streptophyta</taxon>
        <taxon>Embryophyta</taxon>
        <taxon>Tracheophyta</taxon>
        <taxon>Spermatophyta</taxon>
        <taxon>Magnoliopsida</taxon>
        <taxon>Liliopsida</taxon>
        <taxon>Asparagales</taxon>
        <taxon>Orchidaceae</taxon>
        <taxon>Apostasioideae</taxon>
        <taxon>Apostasia</taxon>
    </lineage>
</organism>
<dbReference type="PANTHER" id="PTHR33880:SF19">
    <property type="entry name" value="EXPRESSED PROTEIN"/>
    <property type="match status" value="1"/>
</dbReference>
<dbReference type="EMBL" id="KZ451969">
    <property type="protein sequence ID" value="PKA56872.1"/>
    <property type="molecule type" value="Genomic_DNA"/>
</dbReference>
<evidence type="ECO:0000313" key="2">
    <source>
        <dbReference type="EMBL" id="PKA56872.1"/>
    </source>
</evidence>
<dbReference type="AlphaFoldDB" id="A0A2I0AMT7"/>
<feature type="signal peptide" evidence="1">
    <location>
        <begin position="1"/>
        <end position="24"/>
    </location>
</feature>
<dbReference type="STRING" id="1088818.A0A2I0AMT7"/>